<dbReference type="InterPro" id="IPR010682">
    <property type="entry name" value="SCRL"/>
</dbReference>
<organism evidence="7">
    <name type="scientific">Arabidopsis thaliana</name>
    <name type="common">Mouse-ear cress</name>
    <dbReference type="NCBI Taxonomy" id="3702"/>
    <lineage>
        <taxon>Eukaryota</taxon>
        <taxon>Viridiplantae</taxon>
        <taxon>Streptophyta</taxon>
        <taxon>Embryophyta</taxon>
        <taxon>Tracheophyta</taxon>
        <taxon>Spermatophyta</taxon>
        <taxon>Magnoliopsida</taxon>
        <taxon>eudicotyledons</taxon>
        <taxon>Gunneridae</taxon>
        <taxon>Pentapetalae</taxon>
        <taxon>rosids</taxon>
        <taxon>malvids</taxon>
        <taxon>Brassicales</taxon>
        <taxon>Brassicaceae</taxon>
        <taxon>Camelineae</taxon>
        <taxon>Arabidopsis</taxon>
    </lineage>
</organism>
<name>L7UWN7_ARATH</name>
<keyword evidence="3" id="KW-0964">Secreted</keyword>
<sequence length="84" mass="9737">MRCAIQYIVTYAIIFLVFSHVQDVEAQKIKECIVRDNSPGICGTDGEKVCEEALKAKQKKPFGCRCKYHLEREYRFCTCKSHQC</sequence>
<dbReference type="EMBL" id="KC207415">
    <property type="protein sequence ID" value="AGC55016.1"/>
    <property type="molecule type" value="Genomic_DNA"/>
</dbReference>
<comment type="subcellular location">
    <subcellularLocation>
        <location evidence="1">Secreted</location>
    </subcellularLocation>
</comment>
<accession>L7UWN7</accession>
<dbReference type="GO" id="GO:0007165">
    <property type="term" value="P:signal transduction"/>
    <property type="evidence" value="ECO:0007669"/>
    <property type="project" value="InterPro"/>
</dbReference>
<comment type="similarity">
    <text evidence="2">Belongs to the DEFL family.</text>
</comment>
<reference evidence="7" key="1">
    <citation type="journal article" date="2013" name="Genetics">
        <title>Molecular Characterization and Evolution of Self-Incompatibility Genes in Arabidopsis thaliana: The Case of the Sc Haplotype.</title>
        <authorList>
            <person name="Dwyer K.G."/>
            <person name="Berger M.T."/>
            <person name="Ahmed R."/>
            <person name="Hritzo M.K."/>
            <person name="McCulloch A.A."/>
            <person name="Price M.J."/>
            <person name="Serniak N.J."/>
            <person name="Walsh L.T."/>
            <person name="Nasrallah J.B."/>
            <person name="Nasrallah M.E."/>
        </authorList>
    </citation>
    <scope>NUCLEOTIDE SEQUENCE</scope>
</reference>
<keyword evidence="4 6" id="KW-0732">Signal</keyword>
<dbReference type="AlphaFoldDB" id="L7UWN7"/>
<keyword evidence="5" id="KW-1015">Disulfide bond</keyword>
<evidence type="ECO:0000256" key="3">
    <source>
        <dbReference type="ARBA" id="ARBA00022525"/>
    </source>
</evidence>
<dbReference type="SMR" id="L7UWN7"/>
<feature type="chain" id="PRO_5003984670" evidence="6">
    <location>
        <begin position="27"/>
        <end position="84"/>
    </location>
</feature>
<evidence type="ECO:0000256" key="1">
    <source>
        <dbReference type="ARBA" id="ARBA00004613"/>
    </source>
</evidence>
<evidence type="ECO:0000256" key="5">
    <source>
        <dbReference type="ARBA" id="ARBA00023157"/>
    </source>
</evidence>
<proteinExistence type="inferred from homology"/>
<gene>
    <name evidence="7" type="primary">SCRc</name>
</gene>
<evidence type="ECO:0000256" key="6">
    <source>
        <dbReference type="SAM" id="SignalP"/>
    </source>
</evidence>
<evidence type="ECO:0000313" key="7">
    <source>
        <dbReference type="EMBL" id="AGC55016.1"/>
    </source>
</evidence>
<evidence type="ECO:0000256" key="4">
    <source>
        <dbReference type="ARBA" id="ARBA00022729"/>
    </source>
</evidence>
<protein>
    <submittedName>
        <fullName evidence="7">SCRc</fullName>
    </submittedName>
</protein>
<dbReference type="GO" id="GO:0005576">
    <property type="term" value="C:extracellular region"/>
    <property type="evidence" value="ECO:0007669"/>
    <property type="project" value="UniProtKB-SubCell"/>
</dbReference>
<feature type="signal peptide" evidence="6">
    <location>
        <begin position="1"/>
        <end position="26"/>
    </location>
</feature>
<evidence type="ECO:0000256" key="2">
    <source>
        <dbReference type="ARBA" id="ARBA00006722"/>
    </source>
</evidence>
<dbReference type="Pfam" id="PF06876">
    <property type="entry name" value="SCRL"/>
    <property type="match status" value="1"/>
</dbReference>